<keyword evidence="2" id="KW-0238">DNA-binding</keyword>
<dbReference type="Pfam" id="PF02316">
    <property type="entry name" value="HTH_Tnp_Mu_1"/>
    <property type="match status" value="1"/>
</dbReference>
<accession>A0A2A7U4H7</accession>
<gene>
    <name evidence="2" type="ORF">CRM76_15550</name>
</gene>
<dbReference type="EMBL" id="PDDV01000013">
    <property type="protein sequence ID" value="PEH73240.1"/>
    <property type="molecule type" value="Genomic_DNA"/>
</dbReference>
<dbReference type="Proteomes" id="UP000219788">
    <property type="component" value="Unassembled WGS sequence"/>
</dbReference>
<dbReference type="GeneID" id="93123552"/>
<comment type="caution">
    <text evidence="2">The sequence shown here is derived from an EMBL/GenBank/DDBJ whole genome shotgun (WGS) entry which is preliminary data.</text>
</comment>
<dbReference type="PROSITE" id="PS51702">
    <property type="entry name" value="HTH_MU"/>
    <property type="match status" value="1"/>
</dbReference>
<sequence>MNKEWYSAKELVGVGSFPSTPQAINQRAKAEGWRRQRRNGVQGKALEYHISSLPKEVVEELIARDDQAQYLLNSTQPEQLWYAILLQMNDEERKKATSVILRIGIDEFLRRLGD</sequence>
<dbReference type="InterPro" id="IPR036388">
    <property type="entry name" value="WH-like_DNA-bd_sf"/>
</dbReference>
<dbReference type="RefSeq" id="WP_005283962.1">
    <property type="nucleotide sequence ID" value="NZ_AP028090.1"/>
</dbReference>
<reference evidence="3" key="1">
    <citation type="submission" date="2017-09" db="EMBL/GenBank/DDBJ databases">
        <title>FDA dAtabase for Regulatory Grade micrObial Sequences (FDA-ARGOS): Supporting development and validation of Infectious Disease Dx tests.</title>
        <authorList>
            <person name="Goldberg B."/>
            <person name="Campos J."/>
            <person name="Tallon L."/>
            <person name="Sadzewicz L."/>
            <person name="Ott S."/>
            <person name="Zhao X."/>
            <person name="Nagaraj S."/>
            <person name="Vavikolanu K."/>
            <person name="Aluvathingal J."/>
            <person name="Nadendla S."/>
            <person name="Geyer C."/>
            <person name="Sichtig H."/>
        </authorList>
    </citation>
    <scope>NUCLEOTIDE SEQUENCE [LARGE SCALE GENOMIC DNA]</scope>
    <source>
        <strain evidence="3">FDAARGOS_370</strain>
    </source>
</reference>
<dbReference type="InterPro" id="IPR009061">
    <property type="entry name" value="DNA-bd_dom_put_sf"/>
</dbReference>
<dbReference type="OrthoDB" id="5676324at2"/>
<evidence type="ECO:0000259" key="1">
    <source>
        <dbReference type="PROSITE" id="PS51702"/>
    </source>
</evidence>
<dbReference type="AlphaFoldDB" id="A0A2A7U4H7"/>
<evidence type="ECO:0000313" key="3">
    <source>
        <dbReference type="Proteomes" id="UP000219788"/>
    </source>
</evidence>
<protein>
    <submittedName>
        <fullName evidence="2">DNA-binding protein</fullName>
    </submittedName>
</protein>
<dbReference type="InterPro" id="IPR003314">
    <property type="entry name" value="Mu-type_HTH"/>
</dbReference>
<dbReference type="GO" id="GO:0003677">
    <property type="term" value="F:DNA binding"/>
    <property type="evidence" value="ECO:0007669"/>
    <property type="project" value="UniProtKB-KW"/>
</dbReference>
<dbReference type="Gene3D" id="1.10.10.10">
    <property type="entry name" value="Winged helix-like DNA-binding domain superfamily/Winged helix DNA-binding domain"/>
    <property type="match status" value="1"/>
</dbReference>
<dbReference type="SUPFAM" id="SSF46955">
    <property type="entry name" value="Putative DNA-binding domain"/>
    <property type="match status" value="1"/>
</dbReference>
<evidence type="ECO:0000313" key="2">
    <source>
        <dbReference type="EMBL" id="PEH73240.1"/>
    </source>
</evidence>
<name>A0A2A7U4H7_EDWTA</name>
<feature type="domain" description="HTH Mu-type" evidence="1">
    <location>
        <begin position="2"/>
        <end position="69"/>
    </location>
</feature>
<proteinExistence type="predicted"/>
<dbReference type="STRING" id="636.AAW15_10900"/>
<organism evidence="2 3">
    <name type="scientific">Edwardsiella tarda</name>
    <dbReference type="NCBI Taxonomy" id="636"/>
    <lineage>
        <taxon>Bacteria</taxon>
        <taxon>Pseudomonadati</taxon>
        <taxon>Pseudomonadota</taxon>
        <taxon>Gammaproteobacteria</taxon>
        <taxon>Enterobacterales</taxon>
        <taxon>Hafniaceae</taxon>
        <taxon>Edwardsiella</taxon>
    </lineage>
</organism>